<comment type="caution">
    <text evidence="2">The sequence shown here is derived from an EMBL/GenBank/DDBJ whole genome shotgun (WGS) entry which is preliminary data.</text>
</comment>
<dbReference type="Proteomes" id="UP000318693">
    <property type="component" value="Unassembled WGS sequence"/>
</dbReference>
<feature type="compositionally biased region" description="Pro residues" evidence="1">
    <location>
        <begin position="39"/>
        <end position="52"/>
    </location>
</feature>
<protein>
    <submittedName>
        <fullName evidence="2">DUF3866 family protein</fullName>
    </submittedName>
</protein>
<proteinExistence type="predicted"/>
<sequence>MIWRDGVVRGLGMSWTGAVELDVEITMAPGPDRPEGAGPLPPGPLPPGPLPPGSRVRALAYPRLVGEPRPGDRVLLSAAPLARGLGTGGYALVVALPDRLPVDPPPAPGHLVKARYTPLQAMVLGADEQESAHHHLLEDADDVAGLPVVVADLHSALPAVVAGVRAAEPALRVAYVMTDGGALPAWFSRTLAGLRAADWLCGSVTVGQAFGGDVEAVSLHSGLLAARMVLGADLAVVAQGPGNLGTGTRWGFSGTAGGDAVNAVAALRGRPVAALRVSGADPRERHLGISHHSLTAFGRVALAPADVVVPAFDAGTDLEQSLPEGLPAKVRAQAAALAAPAGIHRLVEVTTAGLAEALATSPVRLSTMGRSLEQDPAAFLAAAAAGVHAARLADTSGAWPDAPVTG</sequence>
<gene>
    <name evidence="2" type="ORF">FJ693_03605</name>
</gene>
<accession>A0A552WVS1</accession>
<dbReference type="EMBL" id="VJXR01000006">
    <property type="protein sequence ID" value="TRW46894.1"/>
    <property type="molecule type" value="Genomic_DNA"/>
</dbReference>
<evidence type="ECO:0000313" key="2">
    <source>
        <dbReference type="EMBL" id="TRW46894.1"/>
    </source>
</evidence>
<organism evidence="2 3">
    <name type="scientific">Georgenia yuyongxinii</name>
    <dbReference type="NCBI Taxonomy" id="2589797"/>
    <lineage>
        <taxon>Bacteria</taxon>
        <taxon>Bacillati</taxon>
        <taxon>Actinomycetota</taxon>
        <taxon>Actinomycetes</taxon>
        <taxon>Micrococcales</taxon>
        <taxon>Bogoriellaceae</taxon>
        <taxon>Georgenia</taxon>
    </lineage>
</organism>
<reference evidence="2 3" key="1">
    <citation type="submission" date="2019-07" db="EMBL/GenBank/DDBJ databases">
        <title>Georgenia wutianyii sp. nov. and Georgenia *** sp. nov. isolated from plateau pika (Ochotona curzoniae) in the Qinghai-Tibet plateau of China.</title>
        <authorList>
            <person name="Tian Z."/>
        </authorList>
    </citation>
    <scope>NUCLEOTIDE SEQUENCE [LARGE SCALE GENOMIC DNA]</scope>
    <source>
        <strain evidence="2 3">Z446</strain>
    </source>
</reference>
<dbReference type="AlphaFoldDB" id="A0A552WVS1"/>
<dbReference type="InterPro" id="IPR024479">
    <property type="entry name" value="DUF3866"/>
</dbReference>
<keyword evidence="3" id="KW-1185">Reference proteome</keyword>
<name>A0A552WVS1_9MICO</name>
<dbReference type="Pfam" id="PF12982">
    <property type="entry name" value="DUF3866"/>
    <property type="match status" value="1"/>
</dbReference>
<evidence type="ECO:0000256" key="1">
    <source>
        <dbReference type="SAM" id="MobiDB-lite"/>
    </source>
</evidence>
<feature type="region of interest" description="Disordered" evidence="1">
    <location>
        <begin position="27"/>
        <end position="53"/>
    </location>
</feature>
<evidence type="ECO:0000313" key="3">
    <source>
        <dbReference type="Proteomes" id="UP000318693"/>
    </source>
</evidence>